<dbReference type="SUPFAM" id="SSF46689">
    <property type="entry name" value="Homeodomain-like"/>
    <property type="match status" value="1"/>
</dbReference>
<dbReference type="InterPro" id="IPR001647">
    <property type="entry name" value="HTH_TetR"/>
</dbReference>
<evidence type="ECO:0000313" key="7">
    <source>
        <dbReference type="Proteomes" id="UP000829401"/>
    </source>
</evidence>
<evidence type="ECO:0000256" key="2">
    <source>
        <dbReference type="ARBA" id="ARBA00023125"/>
    </source>
</evidence>
<dbReference type="Pfam" id="PF16925">
    <property type="entry name" value="TetR_C_13"/>
    <property type="match status" value="1"/>
</dbReference>
<dbReference type="RefSeq" id="WP_031219151.1">
    <property type="nucleotide sequence ID" value="NZ_AURB01000168.1"/>
</dbReference>
<evidence type="ECO:0000256" key="1">
    <source>
        <dbReference type="ARBA" id="ARBA00023015"/>
    </source>
</evidence>
<dbReference type="SUPFAM" id="SSF48498">
    <property type="entry name" value="Tetracyclin repressor-like, C-terminal domain"/>
    <property type="match status" value="1"/>
</dbReference>
<feature type="DNA-binding region" description="H-T-H motif" evidence="4">
    <location>
        <begin position="29"/>
        <end position="48"/>
    </location>
</feature>
<dbReference type="KEGG" id="aaco:K1I37_10770"/>
<accession>A0A9E6ZKA8</accession>
<feature type="domain" description="HTH tetR-type" evidence="5">
    <location>
        <begin position="6"/>
        <end position="66"/>
    </location>
</feature>
<dbReference type="GO" id="GO:0003677">
    <property type="term" value="F:DNA binding"/>
    <property type="evidence" value="ECO:0007669"/>
    <property type="project" value="UniProtKB-UniRule"/>
</dbReference>
<keyword evidence="1" id="KW-0805">Transcription regulation</keyword>
<protein>
    <submittedName>
        <fullName evidence="6">TetR/AcrR family transcriptional regulator</fullName>
    </submittedName>
</protein>
<dbReference type="PANTHER" id="PTHR47506:SF1">
    <property type="entry name" value="HTH-TYPE TRANSCRIPTIONAL REGULATOR YJDC"/>
    <property type="match status" value="1"/>
</dbReference>
<dbReference type="AlphaFoldDB" id="A0A9E6ZKA8"/>
<evidence type="ECO:0000256" key="4">
    <source>
        <dbReference type="PROSITE-ProRule" id="PRU00335"/>
    </source>
</evidence>
<dbReference type="OrthoDB" id="9795242at2"/>
<dbReference type="Gene3D" id="1.10.10.60">
    <property type="entry name" value="Homeodomain-like"/>
    <property type="match status" value="1"/>
</dbReference>
<dbReference type="InterPro" id="IPR036271">
    <property type="entry name" value="Tet_transcr_reg_TetR-rel_C_sf"/>
</dbReference>
<gene>
    <name evidence="6" type="ORF">K1I37_10770</name>
</gene>
<dbReference type="PROSITE" id="PS50977">
    <property type="entry name" value="HTH_TETR_2"/>
    <property type="match status" value="1"/>
</dbReference>
<evidence type="ECO:0000259" key="5">
    <source>
        <dbReference type="PROSITE" id="PS50977"/>
    </source>
</evidence>
<keyword evidence="2 4" id="KW-0238">DNA-binding</keyword>
<dbReference type="Gene3D" id="1.10.357.10">
    <property type="entry name" value="Tetracycline Repressor, domain 2"/>
    <property type="match status" value="1"/>
</dbReference>
<dbReference type="InterPro" id="IPR009057">
    <property type="entry name" value="Homeodomain-like_sf"/>
</dbReference>
<evidence type="ECO:0000313" key="6">
    <source>
        <dbReference type="EMBL" id="UNO50848.1"/>
    </source>
</evidence>
<evidence type="ECO:0000256" key="3">
    <source>
        <dbReference type="ARBA" id="ARBA00023163"/>
    </source>
</evidence>
<dbReference type="Pfam" id="PF00440">
    <property type="entry name" value="TetR_N"/>
    <property type="match status" value="1"/>
</dbReference>
<name>A0A9E6ZKA8_ALIAG</name>
<keyword evidence="7" id="KW-1185">Reference proteome</keyword>
<organism evidence="6 7">
    <name type="scientific">Alicyclobacillus acidoterrestris (strain ATCC 49025 / DSM 3922 / CIP 106132 / NCIMB 13137 / GD3B)</name>
    <dbReference type="NCBI Taxonomy" id="1356854"/>
    <lineage>
        <taxon>Bacteria</taxon>
        <taxon>Bacillati</taxon>
        <taxon>Bacillota</taxon>
        <taxon>Bacilli</taxon>
        <taxon>Bacillales</taxon>
        <taxon>Alicyclobacillaceae</taxon>
        <taxon>Alicyclobacillus</taxon>
    </lineage>
</organism>
<sequence length="193" mass="22064">MGRPRQFDVEHVLHQCMDVFWTKGFNATSYEDLTRATRVKKQSLYGVFDDKRSLFLRALKQYRKQSIEHMEHLTKNDVSPLKNLEAIRDAILSPVDEAVCRGCLMVNSALEFGTDDEEVTREVDMMFTEMERILEGVIQIGQEQHLLTTDYTSKELAAHLANAILGAKIMEKRGASREKIEAVLRTSFALIAL</sequence>
<keyword evidence="3" id="KW-0804">Transcription</keyword>
<dbReference type="Proteomes" id="UP000829401">
    <property type="component" value="Chromosome"/>
</dbReference>
<proteinExistence type="predicted"/>
<reference evidence="7" key="1">
    <citation type="journal article" date="2022" name="G3 (Bethesda)">
        <title>Unveiling the complete genome sequence of Alicyclobacillus acidoterrestris DSM 3922T, a taint-producing strain.</title>
        <authorList>
            <person name="Leonardo I.C."/>
            <person name="Barreto Crespo M.T."/>
            <person name="Gaspar F.B."/>
        </authorList>
    </citation>
    <scope>NUCLEOTIDE SEQUENCE [LARGE SCALE GENOMIC DNA]</scope>
    <source>
        <strain evidence="7">DSM 3922</strain>
    </source>
</reference>
<dbReference type="PANTHER" id="PTHR47506">
    <property type="entry name" value="TRANSCRIPTIONAL REGULATORY PROTEIN"/>
    <property type="match status" value="1"/>
</dbReference>
<dbReference type="EMBL" id="CP080467">
    <property type="protein sequence ID" value="UNO50848.1"/>
    <property type="molecule type" value="Genomic_DNA"/>
</dbReference>
<dbReference type="InterPro" id="IPR011075">
    <property type="entry name" value="TetR_C"/>
</dbReference>